<dbReference type="AlphaFoldDB" id="A0A834EB72"/>
<evidence type="ECO:0000313" key="1">
    <source>
        <dbReference type="EMBL" id="KAF6114460.1"/>
    </source>
</evidence>
<sequence length="130" mass="14473">MPDVQHELGVAQVRARTRFPVPFPYGAHARRCGRRVTWQPPDERSQHPPLLFPLQSLFCHSWNQSQRVCTVARSCGQCCPQRCPPVLPPPPPPLLPLPQGAAQPCQDSAARLITSSPDLWLLKTELSKAP</sequence>
<evidence type="ECO:0000313" key="2">
    <source>
        <dbReference type="Proteomes" id="UP000664940"/>
    </source>
</evidence>
<name>A0A834EB72_9CHIR</name>
<comment type="caution">
    <text evidence="1">The sequence shown here is derived from an EMBL/GenBank/DDBJ whole genome shotgun (WGS) entry which is preliminary data.</text>
</comment>
<accession>A0A834EB72</accession>
<proteinExistence type="predicted"/>
<dbReference type="Proteomes" id="UP000664940">
    <property type="component" value="Unassembled WGS sequence"/>
</dbReference>
<protein>
    <submittedName>
        <fullName evidence="1">Uncharacterized protein</fullName>
    </submittedName>
</protein>
<dbReference type="EMBL" id="JABVXQ010000004">
    <property type="protein sequence ID" value="KAF6114460.1"/>
    <property type="molecule type" value="Genomic_DNA"/>
</dbReference>
<reference evidence="1 2" key="1">
    <citation type="journal article" date="2020" name="Nature">
        <title>Six reference-quality genomes reveal evolution of bat adaptations.</title>
        <authorList>
            <person name="Jebb D."/>
            <person name="Huang Z."/>
            <person name="Pippel M."/>
            <person name="Hughes G.M."/>
            <person name="Lavrichenko K."/>
            <person name="Devanna P."/>
            <person name="Winkler S."/>
            <person name="Jermiin L.S."/>
            <person name="Skirmuntt E.C."/>
            <person name="Katzourakis A."/>
            <person name="Burkitt-Gray L."/>
            <person name="Ray D.A."/>
            <person name="Sullivan K.A.M."/>
            <person name="Roscito J.G."/>
            <person name="Kirilenko B.M."/>
            <person name="Davalos L.M."/>
            <person name="Corthals A.P."/>
            <person name="Power M.L."/>
            <person name="Jones G."/>
            <person name="Ransome R.D."/>
            <person name="Dechmann D.K.N."/>
            <person name="Locatelli A.G."/>
            <person name="Puechmaille S.J."/>
            <person name="Fedrigo O."/>
            <person name="Jarvis E.D."/>
            <person name="Hiller M."/>
            <person name="Vernes S.C."/>
            <person name="Myers E.W."/>
            <person name="Teeling E.C."/>
        </authorList>
    </citation>
    <scope>NUCLEOTIDE SEQUENCE [LARGE SCALE GENOMIC DNA]</scope>
    <source>
        <strain evidence="1">Bat1K_MPI-CBG_1</strain>
    </source>
</reference>
<gene>
    <name evidence="1" type="ORF">HJG60_010459</name>
</gene>
<organism evidence="1 2">
    <name type="scientific">Phyllostomus discolor</name>
    <name type="common">pale spear-nosed bat</name>
    <dbReference type="NCBI Taxonomy" id="89673"/>
    <lineage>
        <taxon>Eukaryota</taxon>
        <taxon>Metazoa</taxon>
        <taxon>Chordata</taxon>
        <taxon>Craniata</taxon>
        <taxon>Vertebrata</taxon>
        <taxon>Euteleostomi</taxon>
        <taxon>Mammalia</taxon>
        <taxon>Eutheria</taxon>
        <taxon>Laurasiatheria</taxon>
        <taxon>Chiroptera</taxon>
        <taxon>Yangochiroptera</taxon>
        <taxon>Phyllostomidae</taxon>
        <taxon>Phyllostominae</taxon>
        <taxon>Phyllostomus</taxon>
    </lineage>
</organism>